<keyword evidence="10 23" id="KW-1133">Transmembrane helix</keyword>
<dbReference type="SUPFAM" id="SSF48225">
    <property type="entry name" value="Seven-hairpin glycosidases"/>
    <property type="match status" value="1"/>
</dbReference>
<evidence type="ECO:0000256" key="2">
    <source>
        <dbReference type="ARBA" id="ARBA00004323"/>
    </source>
</evidence>
<feature type="active site" description="Proton donor" evidence="18">
    <location>
        <position position="294"/>
    </location>
</feature>
<dbReference type="InterPro" id="IPR001382">
    <property type="entry name" value="Glyco_hydro_47"/>
</dbReference>
<evidence type="ECO:0000256" key="14">
    <source>
        <dbReference type="ARBA" id="ARBA00023180"/>
    </source>
</evidence>
<feature type="active site" evidence="18">
    <location>
        <position position="560"/>
    </location>
</feature>
<comment type="cofactor">
    <cofactor evidence="1 19">
        <name>Ca(2+)</name>
        <dbReference type="ChEBI" id="CHEBI:29108"/>
    </cofactor>
</comment>
<dbReference type="GO" id="GO:0009100">
    <property type="term" value="P:glycoprotein metabolic process"/>
    <property type="evidence" value="ECO:0007669"/>
    <property type="project" value="UniProtKB-ARBA"/>
</dbReference>
<evidence type="ECO:0000256" key="23">
    <source>
        <dbReference type="SAM" id="Phobius"/>
    </source>
</evidence>
<dbReference type="Gene3D" id="1.50.10.10">
    <property type="match status" value="1"/>
</dbReference>
<comment type="similarity">
    <text evidence="4 21">Belongs to the glycosyl hydrolase 47 family.</text>
</comment>
<comment type="pathway">
    <text evidence="3">Protein modification; protein glycosylation.</text>
</comment>
<reference evidence="24" key="1">
    <citation type="submission" date="2021-01" db="EMBL/GenBank/DDBJ databases">
        <authorList>
            <person name="Corre E."/>
            <person name="Pelletier E."/>
            <person name="Niang G."/>
            <person name="Scheremetjew M."/>
            <person name="Finn R."/>
            <person name="Kale V."/>
            <person name="Holt S."/>
            <person name="Cochrane G."/>
            <person name="Meng A."/>
            <person name="Brown T."/>
            <person name="Cohen L."/>
        </authorList>
    </citation>
    <scope>NUCLEOTIDE SEQUENCE</scope>
    <source>
        <strain evidence="24">CCMP443</strain>
    </source>
</reference>
<dbReference type="FunFam" id="1.50.10.10:FF:000017">
    <property type="entry name" value="alpha-1,2-Mannosidase"/>
    <property type="match status" value="1"/>
</dbReference>
<evidence type="ECO:0000256" key="4">
    <source>
        <dbReference type="ARBA" id="ARBA00007658"/>
    </source>
</evidence>
<keyword evidence="9" id="KW-0735">Signal-anchor</keyword>
<feature type="compositionally biased region" description="Basic and acidic residues" evidence="22">
    <location>
        <begin position="194"/>
        <end position="207"/>
    </location>
</feature>
<evidence type="ECO:0000256" key="7">
    <source>
        <dbReference type="ARBA" id="ARBA00022801"/>
    </source>
</evidence>
<comment type="catalytic activity">
    <reaction evidence="16">
        <text>N(4)-(alpha-D-Man-(1-&gt;2)-alpha-D-Man-(1-&gt;2)-alpha-D-Man-(1-&gt;3)-[alpha-D-Man-(1-&gt;3)-[alpha-D-Man-(1-&gt;2)-alpha-D-Man-(1-&gt;6)]-alpha-D-Man-(1-&gt;6)]-beta-D-Man-(1-&gt;4)-beta-D-GlcNAc-(1-&gt;4)-beta-D-GlcNAc)-L-asparaginyl-[protein] (N-glucan mannose isomer 8A1,2,3B1,3) + 3 H2O = N(4)-(alpha-D-Man-(1-&gt;3)-[alpha-D-Man-(1-&gt;3)-[alpha-D-Man-(1-&gt;6)]-alpha-D-Man-(1-&gt;6)]-beta-D-Man-(1-&gt;4)-beta-D-GlcNAc-(1-&gt;4)-beta-D-GlcNAc)-L-asparaginyl-[protein] (N-glucan mannose isomer 5A1,2) + 3 beta-D-mannose</text>
        <dbReference type="Rhea" id="RHEA:56028"/>
        <dbReference type="Rhea" id="RHEA-COMP:14358"/>
        <dbReference type="Rhea" id="RHEA-COMP:14367"/>
        <dbReference type="ChEBI" id="CHEBI:15377"/>
        <dbReference type="ChEBI" id="CHEBI:28563"/>
        <dbReference type="ChEBI" id="CHEBI:59087"/>
        <dbReference type="ChEBI" id="CHEBI:60628"/>
        <dbReference type="EC" id="3.2.1.113"/>
    </reaction>
</comment>
<evidence type="ECO:0000256" key="19">
    <source>
        <dbReference type="PIRSR" id="PIRSR601382-2"/>
    </source>
</evidence>
<name>A0A7S0VVK6_9CRYP</name>
<evidence type="ECO:0000256" key="8">
    <source>
        <dbReference type="ARBA" id="ARBA00022837"/>
    </source>
</evidence>
<organism evidence="24">
    <name type="scientific">Hemiselmis tepida</name>
    <dbReference type="NCBI Taxonomy" id="464990"/>
    <lineage>
        <taxon>Eukaryota</taxon>
        <taxon>Cryptophyceae</taxon>
        <taxon>Cryptomonadales</taxon>
        <taxon>Hemiselmidaceae</taxon>
        <taxon>Hemiselmis</taxon>
    </lineage>
</organism>
<comment type="catalytic activity">
    <reaction evidence="17">
        <text>N(4)-(alpha-D-Man-(1-&gt;2)-alpha-D-Man-(1-&gt;2)-alpha-D-Man-(1-&gt;3)-[alpha-D-Man-(1-&gt;2)-alpha-D-Man-(1-&gt;3)-[alpha-D-Man-(1-&gt;2)-alpha-D-Man-(1-&gt;6)]-alpha-D-Man-(1-&gt;6)]-beta-D-Man-(1-&gt;4)-beta-D-GlcNAc-(1-&gt;4)-beta-D-GlcNAc)-L-asparaginyl-[protein] (N-glucan mannose isomer 9A1,2,3B1,2,3) + 4 H2O = N(4)-(alpha-D-Man-(1-&gt;3)-[alpha-D-Man-(1-&gt;3)-[alpha-D-Man-(1-&gt;6)]-alpha-D-Man-(1-&gt;6)]-beta-D-Man-(1-&gt;4)-beta-D-GlcNAc-(1-&gt;4)-beta-D-GlcNAc)-L-asparaginyl-[protein] (N-glucan mannose isomer 5A1,2) + 4 beta-D-mannose</text>
        <dbReference type="Rhea" id="RHEA:56008"/>
        <dbReference type="Rhea" id="RHEA-COMP:14356"/>
        <dbReference type="Rhea" id="RHEA-COMP:14367"/>
        <dbReference type="ChEBI" id="CHEBI:15377"/>
        <dbReference type="ChEBI" id="CHEBI:28563"/>
        <dbReference type="ChEBI" id="CHEBI:59087"/>
        <dbReference type="ChEBI" id="CHEBI:139493"/>
        <dbReference type="EC" id="3.2.1.113"/>
    </reaction>
</comment>
<dbReference type="PANTHER" id="PTHR11742:SF6">
    <property type="entry name" value="MANNOSYL-OLIGOSACCHARIDE ALPHA-1,2-MANNOSIDASE IA-RELATED"/>
    <property type="match status" value="1"/>
</dbReference>
<keyword evidence="15 21" id="KW-0326">Glycosidase</keyword>
<evidence type="ECO:0000256" key="12">
    <source>
        <dbReference type="ARBA" id="ARBA00023136"/>
    </source>
</evidence>
<evidence type="ECO:0000256" key="18">
    <source>
        <dbReference type="PIRSR" id="PIRSR601382-1"/>
    </source>
</evidence>
<dbReference type="Pfam" id="PF01532">
    <property type="entry name" value="Glyco_hydro_47"/>
    <property type="match status" value="1"/>
</dbReference>
<evidence type="ECO:0000256" key="6">
    <source>
        <dbReference type="ARBA" id="ARBA00022723"/>
    </source>
</evidence>
<keyword evidence="7 21" id="KW-0378">Hydrolase</keyword>
<keyword evidence="11" id="KW-0333">Golgi apparatus</keyword>
<dbReference type="GO" id="GO:0005509">
    <property type="term" value="F:calcium ion binding"/>
    <property type="evidence" value="ECO:0007669"/>
    <property type="project" value="InterPro"/>
</dbReference>
<feature type="disulfide bond" evidence="20">
    <location>
        <begin position="495"/>
        <end position="525"/>
    </location>
</feature>
<evidence type="ECO:0000256" key="20">
    <source>
        <dbReference type="PIRSR" id="PIRSR601382-3"/>
    </source>
</evidence>
<evidence type="ECO:0000256" key="11">
    <source>
        <dbReference type="ARBA" id="ARBA00023034"/>
    </source>
</evidence>
<protein>
    <recommendedName>
        <fullName evidence="21">alpha-1,2-Mannosidase</fullName>
        <ecNumber evidence="21">3.2.1.-</ecNumber>
    </recommendedName>
</protein>
<evidence type="ECO:0000256" key="22">
    <source>
        <dbReference type="SAM" id="MobiDB-lite"/>
    </source>
</evidence>
<feature type="region of interest" description="Disordered" evidence="22">
    <location>
        <begin position="141"/>
        <end position="207"/>
    </location>
</feature>
<evidence type="ECO:0000256" key="21">
    <source>
        <dbReference type="RuleBase" id="RU361193"/>
    </source>
</evidence>
<dbReference type="InterPro" id="IPR012341">
    <property type="entry name" value="6hp_glycosidase-like_sf"/>
</dbReference>
<dbReference type="InterPro" id="IPR050749">
    <property type="entry name" value="Glycosyl_Hydrolase_47"/>
</dbReference>
<gene>
    <name evidence="24" type="ORF">HTEP1355_LOCUS11325</name>
</gene>
<dbReference type="PRINTS" id="PR00747">
    <property type="entry name" value="GLYHDRLASE47"/>
</dbReference>
<accession>A0A7S0VVK6</accession>
<dbReference type="AlphaFoldDB" id="A0A7S0VVK6"/>
<feature type="transmembrane region" description="Helical" evidence="23">
    <location>
        <begin position="20"/>
        <end position="39"/>
    </location>
</feature>
<dbReference type="GO" id="GO:0005783">
    <property type="term" value="C:endoplasmic reticulum"/>
    <property type="evidence" value="ECO:0007669"/>
    <property type="project" value="TreeGrafter"/>
</dbReference>
<keyword evidence="12 23" id="KW-0472">Membrane</keyword>
<evidence type="ECO:0000256" key="17">
    <source>
        <dbReference type="ARBA" id="ARBA00048605"/>
    </source>
</evidence>
<evidence type="ECO:0000313" key="24">
    <source>
        <dbReference type="EMBL" id="CAD8797684.1"/>
    </source>
</evidence>
<feature type="compositionally biased region" description="Basic and acidic residues" evidence="22">
    <location>
        <begin position="166"/>
        <end position="179"/>
    </location>
</feature>
<keyword evidence="8 19" id="KW-0106">Calcium</keyword>
<evidence type="ECO:0000256" key="10">
    <source>
        <dbReference type="ARBA" id="ARBA00022989"/>
    </source>
</evidence>
<evidence type="ECO:0000256" key="16">
    <source>
        <dbReference type="ARBA" id="ARBA00047669"/>
    </source>
</evidence>
<feature type="binding site" evidence="19">
    <location>
        <position position="647"/>
    </location>
    <ligand>
        <name>Ca(2+)</name>
        <dbReference type="ChEBI" id="CHEBI:29108"/>
    </ligand>
</feature>
<keyword evidence="14" id="KW-0325">Glycoprotein</keyword>
<evidence type="ECO:0000256" key="3">
    <source>
        <dbReference type="ARBA" id="ARBA00004922"/>
    </source>
</evidence>
<dbReference type="GO" id="GO:0005975">
    <property type="term" value="P:carbohydrate metabolic process"/>
    <property type="evidence" value="ECO:0007669"/>
    <property type="project" value="InterPro"/>
</dbReference>
<feature type="active site" evidence="18">
    <location>
        <position position="431"/>
    </location>
</feature>
<dbReference type="PANTHER" id="PTHR11742">
    <property type="entry name" value="MANNOSYL-OLIGOSACCHARIDE ALPHA-1,2-MANNOSIDASE-RELATED"/>
    <property type="match status" value="1"/>
</dbReference>
<dbReference type="EC" id="3.2.1.-" evidence="21"/>
<dbReference type="InterPro" id="IPR036026">
    <property type="entry name" value="Seven-hairpin_glycosidases"/>
</dbReference>
<feature type="active site" description="Proton donor" evidence="18">
    <location>
        <position position="539"/>
    </location>
</feature>
<dbReference type="EMBL" id="HBFN01019419">
    <property type="protein sequence ID" value="CAD8797684.1"/>
    <property type="molecule type" value="Transcribed_RNA"/>
</dbReference>
<dbReference type="GO" id="GO:0000139">
    <property type="term" value="C:Golgi membrane"/>
    <property type="evidence" value="ECO:0007669"/>
    <property type="project" value="UniProtKB-SubCell"/>
</dbReference>
<dbReference type="GO" id="GO:0004571">
    <property type="term" value="F:mannosyl-oligosaccharide 1,2-alpha-mannosidase activity"/>
    <property type="evidence" value="ECO:0007669"/>
    <property type="project" value="UniProtKB-EC"/>
</dbReference>
<comment type="subcellular location">
    <subcellularLocation>
        <location evidence="2">Golgi apparatus membrane</location>
        <topology evidence="2">Single-pass type II membrane protein</topology>
    </subcellularLocation>
</comment>
<evidence type="ECO:0000256" key="9">
    <source>
        <dbReference type="ARBA" id="ARBA00022968"/>
    </source>
</evidence>
<proteinExistence type="inferred from homology"/>
<evidence type="ECO:0000256" key="5">
    <source>
        <dbReference type="ARBA" id="ARBA00022692"/>
    </source>
</evidence>
<evidence type="ECO:0000256" key="15">
    <source>
        <dbReference type="ARBA" id="ARBA00023295"/>
    </source>
</evidence>
<keyword evidence="6 19" id="KW-0479">Metal-binding</keyword>
<evidence type="ECO:0000256" key="1">
    <source>
        <dbReference type="ARBA" id="ARBA00001913"/>
    </source>
</evidence>
<sequence>MRTAKAIGKKGSGLCSRTSIILYILILILVYVIATMSLATSAQKRRIEILEKERAELSAAHDEDHQAHSEDHKALGVEQKKREADKVFLASQSEQLAADLEVKTKALKTAKNSQDKLKTELEKSKLKAEELLILAKKAEAEKAARQDKEAPAVDSKKQAADAAPAKQEEGGGRRDKDEGGAAPYGGRVKNALPEGDKPKLLGSEFRGEADKERQAAVKAMFMHSWNGYKKFAWGTDELMPRTRAGHNWLNQGGSIVDSMSTLAVMGEVEEFKKNVEWVKSSLNFEAKGDVSFFETTIRVLGGLLSAYEFSCDLYACDEGLLNKAKDIGNRLLKAFNTPSGLPYASVNLASGHGNTPGWTGGAAILAEVATVQMEFSALSKHTGDPHYEEVAMKCFRTLEKNHPANGLMPLYVSVQTGAYTSNHVSLGAMGDSAFEYLIKTWILRGRKEDWLKAMYDKSVDGIAKHLVKTAQVDGHVYVAENKGGSPIHKMDHLACFVGGMFVIGAPYSDDPTGHLTMAKGVAETCFQMYKRMQSGLSPENVEFGGGGMRAGAVYNIQRPEAVEAWFYLWRATKDPVWREHGWAMFQAFEKHCKVESGGYVGVRDVRQATPPLDDTQQTFWLAETLKYLYLLFSDDDTIPLDQYVFNTEAHPLKIWSSLPKGGEAAKLA</sequence>
<feature type="compositionally biased region" description="Basic and acidic residues" evidence="22">
    <location>
        <begin position="141"/>
        <end position="159"/>
    </location>
</feature>
<keyword evidence="5 23" id="KW-0812">Transmembrane</keyword>
<keyword evidence="13 20" id="KW-1015">Disulfide bond</keyword>
<evidence type="ECO:0000256" key="13">
    <source>
        <dbReference type="ARBA" id="ARBA00023157"/>
    </source>
</evidence>